<dbReference type="Gene3D" id="1.10.443.10">
    <property type="entry name" value="Intergrase catalytic core"/>
    <property type="match status" value="1"/>
</dbReference>
<dbReference type="InterPro" id="IPR002104">
    <property type="entry name" value="Integrase_catalytic"/>
</dbReference>
<dbReference type="AlphaFoldDB" id="A0A9X4NAD2"/>
<comment type="caution">
    <text evidence="6">The sequence shown here is derived from an EMBL/GenBank/DDBJ whole genome shotgun (WGS) entry which is preliminary data.</text>
</comment>
<dbReference type="SUPFAM" id="SSF56349">
    <property type="entry name" value="DNA breaking-rejoining enzymes"/>
    <property type="match status" value="1"/>
</dbReference>
<organism evidence="6 7">
    <name type="scientific">Lactococcus lactis</name>
    <dbReference type="NCBI Taxonomy" id="1358"/>
    <lineage>
        <taxon>Bacteria</taxon>
        <taxon>Bacillati</taxon>
        <taxon>Bacillota</taxon>
        <taxon>Bacilli</taxon>
        <taxon>Lactobacillales</taxon>
        <taxon>Streptococcaceae</taxon>
        <taxon>Lactococcus</taxon>
    </lineage>
</organism>
<accession>A0A9X4NAD2</accession>
<evidence type="ECO:0000256" key="4">
    <source>
        <dbReference type="ARBA" id="ARBA00023172"/>
    </source>
</evidence>
<comment type="similarity">
    <text evidence="1">Belongs to the 'phage' integrase family.</text>
</comment>
<evidence type="ECO:0000256" key="3">
    <source>
        <dbReference type="ARBA" id="ARBA00023125"/>
    </source>
</evidence>
<dbReference type="PANTHER" id="PTHR30629:SF2">
    <property type="entry name" value="PROPHAGE INTEGRASE INTS-RELATED"/>
    <property type="match status" value="1"/>
</dbReference>
<dbReference type="InterPro" id="IPR011010">
    <property type="entry name" value="DNA_brk_join_enz"/>
</dbReference>
<dbReference type="InterPro" id="IPR010998">
    <property type="entry name" value="Integrase_recombinase_N"/>
</dbReference>
<evidence type="ECO:0000256" key="1">
    <source>
        <dbReference type="ARBA" id="ARBA00008857"/>
    </source>
</evidence>
<reference evidence="6" key="1">
    <citation type="submission" date="2022-10" db="EMBL/GenBank/DDBJ databases">
        <authorList>
            <person name="Turner M.S."/>
            <person name="Huang W."/>
        </authorList>
    </citation>
    <scope>NUCLEOTIDE SEQUENCE</scope>
    <source>
        <strain evidence="6">581</strain>
    </source>
</reference>
<dbReference type="GO" id="GO:0003677">
    <property type="term" value="F:DNA binding"/>
    <property type="evidence" value="ECO:0007669"/>
    <property type="project" value="UniProtKB-KW"/>
</dbReference>
<evidence type="ECO:0000259" key="5">
    <source>
        <dbReference type="PROSITE" id="PS51898"/>
    </source>
</evidence>
<dbReference type="PROSITE" id="PS51898">
    <property type="entry name" value="TYR_RECOMBINASE"/>
    <property type="match status" value="1"/>
</dbReference>
<dbReference type="RefSeq" id="WP_278215894.1">
    <property type="nucleotide sequence ID" value="NZ_JAOWLP010000001.1"/>
</dbReference>
<sequence length="384" mass="44153">MSKNQMWIEDLPNGKYKYFERYRDPLTEKLKKVSVTLDKKTPRAQKIALKELTEKINKILSHNEGSDITFVDLYDEYYKNWSPTVKASSLRGTTANDNRILEKIGKNAKARNVNRRLIQDLVNEMMDEGYAYSYYNGFKKRFHSILDFGVRMGYLEVNEASFVKAPKKTKTFNEVQEKRDSYLELSDIKKILSVLRITSRVEHIANFVEFMAYTGARYGETAALTIDEVDLENGTISINGTYDRALKIKTTPKTDFSYRTITIPENIKKIIQEQIELITLHRSVKGNDFNKENYIFFTVNGAAVDLDTLNVVVRRAAEKVGITKHITSHIFRHSHIALLAELGIPLSAAMDRVGHTDYKTTLSIYSHVTKSVKIDIVKKLNEIK</sequence>
<gene>
    <name evidence="6" type="ORF">OGZ39_01425</name>
</gene>
<keyword evidence="2" id="KW-0229">DNA integration</keyword>
<evidence type="ECO:0000313" key="7">
    <source>
        <dbReference type="Proteomes" id="UP001152656"/>
    </source>
</evidence>
<reference evidence="6" key="2">
    <citation type="journal article" date="2023" name="Food Microbiol.">
        <title>Evaluation of the fermentation potential of lactic acid bacteria isolated from herbs, fruits and vegetables as starter cultures in nut-based milk alternatives.</title>
        <authorList>
            <person name="Huang W."/>
            <person name="Dong A."/>
            <person name="Pham H.T."/>
            <person name="Zhou C."/>
            <person name="Huo Z."/>
            <person name="Watjen A.P."/>
            <person name="Prakash S."/>
            <person name="Bang-Berthelsen C.H."/>
            <person name="Turner M.S."/>
        </authorList>
    </citation>
    <scope>NUCLEOTIDE SEQUENCE</scope>
    <source>
        <strain evidence="6">581</strain>
    </source>
</reference>
<evidence type="ECO:0000256" key="2">
    <source>
        <dbReference type="ARBA" id="ARBA00022908"/>
    </source>
</evidence>
<dbReference type="InterPro" id="IPR050808">
    <property type="entry name" value="Phage_Integrase"/>
</dbReference>
<dbReference type="InterPro" id="IPR013762">
    <property type="entry name" value="Integrase-like_cat_sf"/>
</dbReference>
<dbReference type="PANTHER" id="PTHR30629">
    <property type="entry name" value="PROPHAGE INTEGRASE"/>
    <property type="match status" value="1"/>
</dbReference>
<dbReference type="Gene3D" id="1.10.150.130">
    <property type="match status" value="1"/>
</dbReference>
<keyword evidence="3" id="KW-0238">DNA-binding</keyword>
<dbReference type="GO" id="GO:0015074">
    <property type="term" value="P:DNA integration"/>
    <property type="evidence" value="ECO:0007669"/>
    <property type="project" value="UniProtKB-KW"/>
</dbReference>
<evidence type="ECO:0000313" key="6">
    <source>
        <dbReference type="EMBL" id="MDG4980323.1"/>
    </source>
</evidence>
<keyword evidence="4" id="KW-0233">DNA recombination</keyword>
<name>A0A9X4NAD2_9LACT</name>
<dbReference type="EMBL" id="JAOWLP010000001">
    <property type="protein sequence ID" value="MDG4980323.1"/>
    <property type="molecule type" value="Genomic_DNA"/>
</dbReference>
<protein>
    <submittedName>
        <fullName evidence="6">Site-specific integrase</fullName>
    </submittedName>
</protein>
<feature type="domain" description="Tyr recombinase" evidence="5">
    <location>
        <begin position="178"/>
        <end position="378"/>
    </location>
</feature>
<dbReference type="Proteomes" id="UP001152656">
    <property type="component" value="Unassembled WGS sequence"/>
</dbReference>
<dbReference type="CDD" id="cd01189">
    <property type="entry name" value="INT_ICEBs1_C_like"/>
    <property type="match status" value="1"/>
</dbReference>
<proteinExistence type="inferred from homology"/>
<dbReference type="GO" id="GO:0006310">
    <property type="term" value="P:DNA recombination"/>
    <property type="evidence" value="ECO:0007669"/>
    <property type="project" value="UniProtKB-KW"/>
</dbReference>
<dbReference type="Pfam" id="PF00589">
    <property type="entry name" value="Phage_integrase"/>
    <property type="match status" value="1"/>
</dbReference>